<proteinExistence type="predicted"/>
<evidence type="ECO:0000256" key="1">
    <source>
        <dbReference type="ARBA" id="ARBA00001936"/>
    </source>
</evidence>
<reference evidence="9" key="1">
    <citation type="submission" date="2016-10" db="EMBL/GenBank/DDBJ databases">
        <authorList>
            <person name="Varghese N."/>
            <person name="Submissions S."/>
        </authorList>
    </citation>
    <scope>NUCLEOTIDE SEQUENCE [LARGE SCALE GENOMIC DNA]</scope>
    <source>
        <strain evidence="9">DSM 6150</strain>
    </source>
</reference>
<evidence type="ECO:0000256" key="3">
    <source>
        <dbReference type="ARBA" id="ARBA00022723"/>
    </source>
</evidence>
<dbReference type="AlphaFoldDB" id="A0A1I4X822"/>
<dbReference type="InterPro" id="IPR045121">
    <property type="entry name" value="CoAse"/>
</dbReference>
<keyword evidence="4" id="KW-0378">Hydrolase</keyword>
<dbReference type="Proteomes" id="UP000242869">
    <property type="component" value="Unassembled WGS sequence"/>
</dbReference>
<comment type="cofactor">
    <cofactor evidence="1">
        <name>Mn(2+)</name>
        <dbReference type="ChEBI" id="CHEBI:29035"/>
    </cofactor>
</comment>
<dbReference type="RefSeq" id="WP_091191845.1">
    <property type="nucleotide sequence ID" value="NZ_FOVE01000005.1"/>
</dbReference>
<dbReference type="NCBIfam" id="NF007980">
    <property type="entry name" value="PRK10707.1"/>
    <property type="match status" value="1"/>
</dbReference>
<evidence type="ECO:0000259" key="7">
    <source>
        <dbReference type="PROSITE" id="PS51462"/>
    </source>
</evidence>
<dbReference type="Pfam" id="PF00293">
    <property type="entry name" value="NUDIX"/>
    <property type="match status" value="1"/>
</dbReference>
<keyword evidence="3" id="KW-0479">Metal-binding</keyword>
<keyword evidence="6" id="KW-0464">Manganese</keyword>
<dbReference type="Gene3D" id="3.90.79.10">
    <property type="entry name" value="Nucleoside Triphosphate Pyrophosphohydrolase"/>
    <property type="match status" value="1"/>
</dbReference>
<dbReference type="OrthoDB" id="9802805at2"/>
<evidence type="ECO:0000313" key="8">
    <source>
        <dbReference type="EMBL" id="SFN21586.1"/>
    </source>
</evidence>
<evidence type="ECO:0000256" key="6">
    <source>
        <dbReference type="ARBA" id="ARBA00023211"/>
    </source>
</evidence>
<dbReference type="PANTHER" id="PTHR12992:SF11">
    <property type="entry name" value="MITOCHONDRIAL COENZYME A DIPHOSPHATASE NUDT8"/>
    <property type="match status" value="1"/>
</dbReference>
<dbReference type="EMBL" id="FOVE01000005">
    <property type="protein sequence ID" value="SFN21586.1"/>
    <property type="molecule type" value="Genomic_DNA"/>
</dbReference>
<dbReference type="PANTHER" id="PTHR12992">
    <property type="entry name" value="NUDIX HYDROLASE"/>
    <property type="match status" value="1"/>
</dbReference>
<dbReference type="STRING" id="83765.SAMN05660284_00867"/>
<protein>
    <submittedName>
        <fullName evidence="8">8-oxo-dGTP pyrophosphatase MutT, NUDIX family</fullName>
    </submittedName>
</protein>
<gene>
    <name evidence="8" type="ORF">SAMN05660284_00867</name>
</gene>
<dbReference type="PROSITE" id="PS51462">
    <property type="entry name" value="NUDIX"/>
    <property type="match status" value="1"/>
</dbReference>
<sequence length="209" mass="22679">MLPHGDEALANWLKKRLERANESAGHDIAGIEPMLPAAVLIGIVTHLSGPTVLLTRRALNLNKHPGQVSFPGGAIEPEDADAVAAALRETHEEIGLMPERVRVLGEMGSYVTASAFRVTPVVGLVRPGFLLKPDPREVAEVFELPLAALIDPGHYERRWVMRSGMRVRSHFIELEGITVWGATAGMLVGLGRLLGMKGEPVETDKIHTL</sequence>
<feature type="domain" description="Nudix hydrolase" evidence="7">
    <location>
        <begin position="34"/>
        <end position="166"/>
    </location>
</feature>
<accession>A0A1I4X822</accession>
<name>A0A1I4X822_9NEIS</name>
<dbReference type="GO" id="GO:0046872">
    <property type="term" value="F:metal ion binding"/>
    <property type="evidence" value="ECO:0007669"/>
    <property type="project" value="UniProtKB-KW"/>
</dbReference>
<keyword evidence="9" id="KW-1185">Reference proteome</keyword>
<keyword evidence="5" id="KW-0460">Magnesium</keyword>
<evidence type="ECO:0000313" key="9">
    <source>
        <dbReference type="Proteomes" id="UP000242869"/>
    </source>
</evidence>
<evidence type="ECO:0000256" key="4">
    <source>
        <dbReference type="ARBA" id="ARBA00022801"/>
    </source>
</evidence>
<dbReference type="GO" id="GO:0010945">
    <property type="term" value="F:coenzyme A diphosphatase activity"/>
    <property type="evidence" value="ECO:0007669"/>
    <property type="project" value="InterPro"/>
</dbReference>
<evidence type="ECO:0000256" key="5">
    <source>
        <dbReference type="ARBA" id="ARBA00022842"/>
    </source>
</evidence>
<dbReference type="InterPro" id="IPR000086">
    <property type="entry name" value="NUDIX_hydrolase_dom"/>
</dbReference>
<dbReference type="SUPFAM" id="SSF55811">
    <property type="entry name" value="Nudix"/>
    <property type="match status" value="1"/>
</dbReference>
<organism evidence="8 9">
    <name type="scientific">Formivibrio citricus</name>
    <dbReference type="NCBI Taxonomy" id="83765"/>
    <lineage>
        <taxon>Bacteria</taxon>
        <taxon>Pseudomonadati</taxon>
        <taxon>Pseudomonadota</taxon>
        <taxon>Betaproteobacteria</taxon>
        <taxon>Neisseriales</taxon>
        <taxon>Chitinibacteraceae</taxon>
        <taxon>Formivibrio</taxon>
    </lineage>
</organism>
<dbReference type="InterPro" id="IPR015797">
    <property type="entry name" value="NUDIX_hydrolase-like_dom_sf"/>
</dbReference>
<comment type="cofactor">
    <cofactor evidence="2">
        <name>Mg(2+)</name>
        <dbReference type="ChEBI" id="CHEBI:18420"/>
    </cofactor>
</comment>
<evidence type="ECO:0000256" key="2">
    <source>
        <dbReference type="ARBA" id="ARBA00001946"/>
    </source>
</evidence>
<dbReference type="CDD" id="cd03426">
    <property type="entry name" value="NUDIX_CoAse_Nudt7"/>
    <property type="match status" value="1"/>
</dbReference>